<proteinExistence type="predicted"/>
<sequence>MFFKEPIYKHKTRMLLHPYSLGTIETLERTLHVGAHVTNSTGIR</sequence>
<protein>
    <submittedName>
        <fullName evidence="1">Uncharacterized protein</fullName>
    </submittedName>
</protein>
<evidence type="ECO:0000313" key="1">
    <source>
        <dbReference type="EMBL" id="KRY04338.1"/>
    </source>
</evidence>
<keyword evidence="2" id="KW-1185">Reference proteome</keyword>
<organism evidence="1 2">
    <name type="scientific">Trichinella spiralis</name>
    <name type="common">Trichina worm</name>
    <dbReference type="NCBI Taxonomy" id="6334"/>
    <lineage>
        <taxon>Eukaryota</taxon>
        <taxon>Metazoa</taxon>
        <taxon>Ecdysozoa</taxon>
        <taxon>Nematoda</taxon>
        <taxon>Enoplea</taxon>
        <taxon>Dorylaimia</taxon>
        <taxon>Trichinellida</taxon>
        <taxon>Trichinellidae</taxon>
        <taxon>Trichinella</taxon>
    </lineage>
</organism>
<accession>A0A0V0YVM6</accession>
<gene>
    <name evidence="1" type="ORF">T01_9407</name>
</gene>
<dbReference type="AlphaFoldDB" id="A0A0V0YVM6"/>
<dbReference type="InParanoid" id="A0A0V0YVM6"/>
<dbReference type="Proteomes" id="UP000054776">
    <property type="component" value="Unassembled WGS sequence"/>
</dbReference>
<dbReference type="EMBL" id="JYDH01004396">
    <property type="protein sequence ID" value="KRY04338.1"/>
    <property type="molecule type" value="Genomic_DNA"/>
</dbReference>
<comment type="caution">
    <text evidence="1">The sequence shown here is derived from an EMBL/GenBank/DDBJ whole genome shotgun (WGS) entry which is preliminary data.</text>
</comment>
<reference evidence="1 2" key="1">
    <citation type="submission" date="2015-01" db="EMBL/GenBank/DDBJ databases">
        <title>Evolution of Trichinella species and genotypes.</title>
        <authorList>
            <person name="Korhonen P.K."/>
            <person name="Edoardo P."/>
            <person name="Giuseppe L.R."/>
            <person name="Gasser R.B."/>
        </authorList>
    </citation>
    <scope>NUCLEOTIDE SEQUENCE [LARGE SCALE GENOMIC DNA]</scope>
    <source>
        <strain evidence="1">ISS3</strain>
    </source>
</reference>
<evidence type="ECO:0000313" key="2">
    <source>
        <dbReference type="Proteomes" id="UP000054776"/>
    </source>
</evidence>
<name>A0A0V0YVM6_TRISP</name>